<dbReference type="Gene3D" id="2.40.170.20">
    <property type="entry name" value="TonB-dependent receptor, beta-barrel domain"/>
    <property type="match status" value="1"/>
</dbReference>
<evidence type="ECO:0000256" key="9">
    <source>
        <dbReference type="ARBA" id="ARBA00023237"/>
    </source>
</evidence>
<evidence type="ECO:0000256" key="4">
    <source>
        <dbReference type="ARBA" id="ARBA00022692"/>
    </source>
</evidence>
<evidence type="ECO:0000256" key="6">
    <source>
        <dbReference type="ARBA" id="ARBA00023077"/>
    </source>
</evidence>
<feature type="chain" id="PRO_5046089477" evidence="12">
    <location>
        <begin position="27"/>
        <end position="651"/>
    </location>
</feature>
<evidence type="ECO:0000313" key="16">
    <source>
        <dbReference type="Proteomes" id="UP001429580"/>
    </source>
</evidence>
<evidence type="ECO:0000256" key="1">
    <source>
        <dbReference type="ARBA" id="ARBA00004571"/>
    </source>
</evidence>
<keyword evidence="6 11" id="KW-0798">TonB box</keyword>
<dbReference type="PANTHER" id="PTHR30069">
    <property type="entry name" value="TONB-DEPENDENT OUTER MEMBRANE RECEPTOR"/>
    <property type="match status" value="1"/>
</dbReference>
<feature type="domain" description="TonB-dependent receptor plug" evidence="14">
    <location>
        <begin position="60"/>
        <end position="167"/>
    </location>
</feature>
<keyword evidence="3 10" id="KW-1134">Transmembrane beta strand</keyword>
<feature type="signal peptide" evidence="12">
    <location>
        <begin position="1"/>
        <end position="26"/>
    </location>
</feature>
<keyword evidence="8" id="KW-0675">Receptor</keyword>
<keyword evidence="5 12" id="KW-0732">Signal</keyword>
<dbReference type="PROSITE" id="PS52016">
    <property type="entry name" value="TONB_DEPENDENT_REC_3"/>
    <property type="match status" value="1"/>
</dbReference>
<proteinExistence type="inferred from homology"/>
<dbReference type="Pfam" id="PF07715">
    <property type="entry name" value="Plug"/>
    <property type="match status" value="1"/>
</dbReference>
<dbReference type="CDD" id="cd01347">
    <property type="entry name" value="ligand_gated_channel"/>
    <property type="match status" value="1"/>
</dbReference>
<accession>A0ABX0V025</accession>
<keyword evidence="2 10" id="KW-0813">Transport</keyword>
<comment type="similarity">
    <text evidence="10 11">Belongs to the TonB-dependent receptor family.</text>
</comment>
<dbReference type="Proteomes" id="UP001429580">
    <property type="component" value="Unassembled WGS sequence"/>
</dbReference>
<keyword evidence="4 10" id="KW-0812">Transmembrane</keyword>
<dbReference type="InterPro" id="IPR036942">
    <property type="entry name" value="Beta-barrel_TonB_sf"/>
</dbReference>
<dbReference type="EMBL" id="JAASQI010000005">
    <property type="protein sequence ID" value="NIJ58556.1"/>
    <property type="molecule type" value="Genomic_DNA"/>
</dbReference>
<dbReference type="RefSeq" id="WP_166953025.1">
    <property type="nucleotide sequence ID" value="NZ_JAASQI010000005.1"/>
</dbReference>
<gene>
    <name evidence="15" type="ORF">FHS82_002404</name>
</gene>
<dbReference type="InterPro" id="IPR012910">
    <property type="entry name" value="Plug_dom"/>
</dbReference>
<dbReference type="InterPro" id="IPR000531">
    <property type="entry name" value="Beta-barrel_TonB"/>
</dbReference>
<dbReference type="Pfam" id="PF00593">
    <property type="entry name" value="TonB_dep_Rec_b-barrel"/>
    <property type="match status" value="1"/>
</dbReference>
<organism evidence="15 16">
    <name type="scientific">Pseudochelatococcus lubricantis</name>
    <dbReference type="NCBI Taxonomy" id="1538102"/>
    <lineage>
        <taxon>Bacteria</taxon>
        <taxon>Pseudomonadati</taxon>
        <taxon>Pseudomonadota</taxon>
        <taxon>Alphaproteobacteria</taxon>
        <taxon>Hyphomicrobiales</taxon>
        <taxon>Chelatococcaceae</taxon>
        <taxon>Pseudochelatococcus</taxon>
    </lineage>
</organism>
<dbReference type="InterPro" id="IPR037066">
    <property type="entry name" value="Plug_dom_sf"/>
</dbReference>
<dbReference type="InterPro" id="IPR039426">
    <property type="entry name" value="TonB-dep_rcpt-like"/>
</dbReference>
<feature type="domain" description="TonB-dependent receptor-like beta-barrel" evidence="13">
    <location>
        <begin position="231"/>
        <end position="624"/>
    </location>
</feature>
<sequence>MFPPLRLSTAHALRVAFLFSVPPALAALAMQADPVHAQQADAMMLDEITVTATAVPTPVAQVGSSVTVITEQEIARDQRRTLADALATVPGLNMVQTGGPGGQASVFLRGTNANHVKVLVDGVPVNDPSTPNGVFDFSHLATADVARIEVLRGPQSGLYGADALGGVISITTKAGKGPPKAALMLEGGSAGTFNQSASLSGGGERFDYFFSAAHLRTEATPVTPPELVSPGQRINDDFYDNWSFATRLGFAVTDNFRLSVVGRYSDALLKNTTDGGWPGAPNAARSEQRNQRFVTRAEGVWSLWDGRITNTFGIGYANEDRESTEPATAFGPGSVTEYLGERTIYDWRADVVVAPDHKLILGLQHERERFDDASLTASAGNSAGFIEWQGKIFDRLAFAANIRHDDNDDFGAHTTWRIAPTFTLPVLETRLKASVGTGFKAPTLSQRFMDSRPLYNFYGNPDLRPEESTGYDIGFEQPLAGERVLIGATYFHNDIDNLINTNTDFTSYENVGKATTRGVEAFAAVALTPAVDLRADYTFTFARDDVARQELLRRPRHKASFTARWQATEKLGLSATALYVGAWVDGNRDFSIPRLRTSGYATVNVAVDYKAADSTVLFARVDNLFDRRYENPVGFLRPGLGVYAGLRFTPP</sequence>
<evidence type="ECO:0000256" key="10">
    <source>
        <dbReference type="PROSITE-ProRule" id="PRU01360"/>
    </source>
</evidence>
<evidence type="ECO:0000256" key="3">
    <source>
        <dbReference type="ARBA" id="ARBA00022452"/>
    </source>
</evidence>
<evidence type="ECO:0000256" key="8">
    <source>
        <dbReference type="ARBA" id="ARBA00023170"/>
    </source>
</evidence>
<evidence type="ECO:0000256" key="2">
    <source>
        <dbReference type="ARBA" id="ARBA00022448"/>
    </source>
</evidence>
<comment type="subcellular location">
    <subcellularLocation>
        <location evidence="1 10">Cell outer membrane</location>
        <topology evidence="1 10">Multi-pass membrane protein</topology>
    </subcellularLocation>
</comment>
<keyword evidence="7 10" id="KW-0472">Membrane</keyword>
<evidence type="ECO:0000313" key="15">
    <source>
        <dbReference type="EMBL" id="NIJ58556.1"/>
    </source>
</evidence>
<evidence type="ECO:0000256" key="5">
    <source>
        <dbReference type="ARBA" id="ARBA00022729"/>
    </source>
</evidence>
<evidence type="ECO:0000259" key="14">
    <source>
        <dbReference type="Pfam" id="PF07715"/>
    </source>
</evidence>
<evidence type="ECO:0000256" key="12">
    <source>
        <dbReference type="SAM" id="SignalP"/>
    </source>
</evidence>
<dbReference type="PANTHER" id="PTHR30069:SF29">
    <property type="entry name" value="HEMOGLOBIN AND HEMOGLOBIN-HAPTOGLOBIN-BINDING PROTEIN 1-RELATED"/>
    <property type="match status" value="1"/>
</dbReference>
<evidence type="ECO:0000259" key="13">
    <source>
        <dbReference type="Pfam" id="PF00593"/>
    </source>
</evidence>
<comment type="caution">
    <text evidence="15">The sequence shown here is derived from an EMBL/GenBank/DDBJ whole genome shotgun (WGS) entry which is preliminary data.</text>
</comment>
<keyword evidence="9 10" id="KW-0998">Cell outer membrane</keyword>
<name>A0ABX0V025_9HYPH</name>
<dbReference type="Gene3D" id="2.170.130.10">
    <property type="entry name" value="TonB-dependent receptor, plug domain"/>
    <property type="match status" value="1"/>
</dbReference>
<reference evidence="15 16" key="1">
    <citation type="submission" date="2020-03" db="EMBL/GenBank/DDBJ databases">
        <title>Genomic Encyclopedia of Type Strains, Phase IV (KMG-IV): sequencing the most valuable type-strain genomes for metagenomic binning, comparative biology and taxonomic classification.</title>
        <authorList>
            <person name="Goeker M."/>
        </authorList>
    </citation>
    <scope>NUCLEOTIDE SEQUENCE [LARGE SCALE GENOMIC DNA]</scope>
    <source>
        <strain evidence="15 16">DSM 103870</strain>
    </source>
</reference>
<protein>
    <submittedName>
        <fullName evidence="15">Vitamin B12 transporter</fullName>
    </submittedName>
</protein>
<keyword evidence="16" id="KW-1185">Reference proteome</keyword>
<dbReference type="SUPFAM" id="SSF56935">
    <property type="entry name" value="Porins"/>
    <property type="match status" value="1"/>
</dbReference>
<evidence type="ECO:0000256" key="7">
    <source>
        <dbReference type="ARBA" id="ARBA00023136"/>
    </source>
</evidence>
<evidence type="ECO:0000256" key="11">
    <source>
        <dbReference type="RuleBase" id="RU003357"/>
    </source>
</evidence>